<gene>
    <name evidence="5" type="ORF">FM125_10435</name>
</gene>
<feature type="domain" description="Cell envelope-related transcriptional attenuator" evidence="4">
    <location>
        <begin position="197"/>
        <end position="374"/>
    </location>
</feature>
<feature type="transmembrane region" description="Helical" evidence="3">
    <location>
        <begin position="94"/>
        <end position="113"/>
    </location>
</feature>
<dbReference type="Pfam" id="PF03816">
    <property type="entry name" value="LytR_cpsA_psr"/>
    <property type="match status" value="1"/>
</dbReference>
<reference evidence="5 6" key="1">
    <citation type="submission" date="2017-02" db="EMBL/GenBank/DDBJ databases">
        <authorList>
            <person name="Peterson S.W."/>
        </authorList>
    </citation>
    <scope>NUCLEOTIDE SEQUENCE [LARGE SCALE GENOMIC DNA]</scope>
    <source>
        <strain evidence="5 6">2B3F</strain>
    </source>
</reference>
<organism evidence="5 6">
    <name type="scientific">Micrococcus lylae</name>
    <dbReference type="NCBI Taxonomy" id="1273"/>
    <lineage>
        <taxon>Bacteria</taxon>
        <taxon>Bacillati</taxon>
        <taxon>Actinomycetota</taxon>
        <taxon>Actinomycetes</taxon>
        <taxon>Micrococcales</taxon>
        <taxon>Micrococcaceae</taxon>
        <taxon>Micrococcus</taxon>
    </lineage>
</organism>
<keyword evidence="3" id="KW-0812">Transmembrane</keyword>
<evidence type="ECO:0000256" key="2">
    <source>
        <dbReference type="SAM" id="MobiDB-lite"/>
    </source>
</evidence>
<dbReference type="PANTHER" id="PTHR33392">
    <property type="entry name" value="POLYISOPRENYL-TEICHOIC ACID--PEPTIDOGLYCAN TEICHOIC ACID TRANSFERASE TAGU"/>
    <property type="match status" value="1"/>
</dbReference>
<keyword evidence="3" id="KW-0472">Membrane</keyword>
<dbReference type="PANTHER" id="PTHR33392:SF6">
    <property type="entry name" value="POLYISOPRENYL-TEICHOIC ACID--PEPTIDOGLYCAN TEICHOIC ACID TRANSFERASE TAGU"/>
    <property type="match status" value="1"/>
</dbReference>
<protein>
    <submittedName>
        <fullName evidence="5">Cell envelope-related transcriptional attenuator</fullName>
    </submittedName>
</protein>
<dbReference type="Proteomes" id="UP000196230">
    <property type="component" value="Unassembled WGS sequence"/>
</dbReference>
<dbReference type="InterPro" id="IPR004474">
    <property type="entry name" value="LytR_CpsA_psr"/>
</dbReference>
<comment type="similarity">
    <text evidence="1">Belongs to the LytR/CpsA/Psr (LCP) family.</text>
</comment>
<evidence type="ECO:0000259" key="4">
    <source>
        <dbReference type="Pfam" id="PF03816"/>
    </source>
</evidence>
<sequence length="540" mass="58137">MNAQLTDRPETLGTDRDPVRDPRTATAPERTKRSAILLLLTLLVPGGAQVVAGNRRLGRAALRVTMTVWAALLVCLLISFVARGWLLNMLANPVVLGVLAVVLLVLALGWLVLWVDTFRLLKVGQLAPGAKILTVAATILALIVTTGGLTYGAYLTNAGRTSIGKIFGDGPKVPSQDGRYNFLVMGGDAGEGRVGLRPDSIHVVSINARTGATMLFSIPRNFQNAQFTEDSPLWDVYPNGYDCGDECIINALYVDVTNNHSDLYPGAEDPGAEAMVDAAGGILGLDMSGYVLVDMGGFSQLIDAMGGITLTSGGWVTHRGERPDGQWGNAWWAPGTHELDGKNALAFARSRKYSTDYSRIRRQQCMQQAMLQQFSPRTVLARFEEIMDAGEQIVETNLPQSQLGTFVDLGEKARGKKMQRLTIGAPDFGDAGDKFSTFPDFEQIHERVGQMMEEDGTPVEPGAEAQSPAGAALPLLTGTAPEPSVAPEVDEDDPDTWPAAPTDYEGMEITEETLMQWEDAGLEKALLHASSTNHLCAPGR</sequence>
<evidence type="ECO:0000256" key="3">
    <source>
        <dbReference type="SAM" id="Phobius"/>
    </source>
</evidence>
<evidence type="ECO:0000313" key="6">
    <source>
        <dbReference type="Proteomes" id="UP000196230"/>
    </source>
</evidence>
<dbReference type="AlphaFoldDB" id="A0A1R4JSV8"/>
<feature type="compositionally biased region" description="Basic and acidic residues" evidence="2">
    <location>
        <begin position="7"/>
        <end position="23"/>
    </location>
</feature>
<dbReference type="Gene3D" id="3.40.630.190">
    <property type="entry name" value="LCP protein"/>
    <property type="match status" value="1"/>
</dbReference>
<dbReference type="EMBL" id="FUKP01000067">
    <property type="protein sequence ID" value="SJN35106.1"/>
    <property type="molecule type" value="Genomic_DNA"/>
</dbReference>
<evidence type="ECO:0000313" key="5">
    <source>
        <dbReference type="EMBL" id="SJN35106.1"/>
    </source>
</evidence>
<feature type="transmembrane region" description="Helical" evidence="3">
    <location>
        <begin position="35"/>
        <end position="53"/>
    </location>
</feature>
<feature type="region of interest" description="Disordered" evidence="2">
    <location>
        <begin position="1"/>
        <end position="28"/>
    </location>
</feature>
<name>A0A1R4JSV8_9MICC</name>
<dbReference type="RefSeq" id="WP_245829978.1">
    <property type="nucleotide sequence ID" value="NZ_FUKP01000067.1"/>
</dbReference>
<keyword evidence="3" id="KW-1133">Transmembrane helix</keyword>
<feature type="transmembrane region" description="Helical" evidence="3">
    <location>
        <begin position="133"/>
        <end position="154"/>
    </location>
</feature>
<dbReference type="InterPro" id="IPR050922">
    <property type="entry name" value="LytR/CpsA/Psr_CW_biosynth"/>
</dbReference>
<proteinExistence type="inferred from homology"/>
<accession>A0A1R4JSV8</accession>
<evidence type="ECO:0000256" key="1">
    <source>
        <dbReference type="ARBA" id="ARBA00006068"/>
    </source>
</evidence>
<dbReference type="NCBIfam" id="TIGR00350">
    <property type="entry name" value="lytR_cpsA_psr"/>
    <property type="match status" value="1"/>
</dbReference>
<feature type="transmembrane region" description="Helical" evidence="3">
    <location>
        <begin position="60"/>
        <end position="82"/>
    </location>
</feature>
<feature type="region of interest" description="Disordered" evidence="2">
    <location>
        <begin position="473"/>
        <end position="496"/>
    </location>
</feature>